<dbReference type="GO" id="GO:0038023">
    <property type="term" value="F:signaling receptor activity"/>
    <property type="evidence" value="ECO:0007669"/>
    <property type="project" value="InterPro"/>
</dbReference>
<dbReference type="GeneID" id="117661703"/>
<dbReference type="OrthoDB" id="2376984at2759"/>
<keyword evidence="3" id="KW-1003">Cell membrane</keyword>
<feature type="transmembrane region" description="Helical" evidence="8">
    <location>
        <begin position="80"/>
        <end position="97"/>
    </location>
</feature>
<keyword evidence="4 8" id="KW-0812">Transmembrane</keyword>
<feature type="transmembrane region" description="Helical" evidence="8">
    <location>
        <begin position="172"/>
        <end position="194"/>
    </location>
</feature>
<feature type="transmembrane region" description="Helical" evidence="8">
    <location>
        <begin position="112"/>
        <end position="132"/>
    </location>
</feature>
<evidence type="ECO:0000256" key="3">
    <source>
        <dbReference type="ARBA" id="ARBA00022475"/>
    </source>
</evidence>
<evidence type="ECO:0000256" key="6">
    <source>
        <dbReference type="ARBA" id="ARBA00023136"/>
    </source>
</evidence>
<dbReference type="InParanoid" id="A0A6P9BA99"/>
<dbReference type="Proteomes" id="UP001652622">
    <property type="component" value="Unplaced"/>
</dbReference>
<feature type="transmembrane region" description="Helical" evidence="8">
    <location>
        <begin position="423"/>
        <end position="448"/>
    </location>
</feature>
<comment type="subcellular location">
    <subcellularLocation>
        <location evidence="1">Cell membrane</location>
        <topology evidence="1">Multi-pass membrane protein</topology>
    </subcellularLocation>
</comment>
<sequence>MADDEETPNTFQVNDTCKSSIEASVFLHYSLIPSVVIILILACLEKRTKRFWFDDKYPICPRRCGLLLPMDSDDSISNRWSLGFAYGATANKIMFLFEKEFFPEGLPEWAKVFWILLMAFEVGISSYPFFVCLLTKNEVVGAILGFLYTAAWAVITILDIVECPAEDAVGKYSGIILMWPSVLFLFLLLGRFLFNFVKAVRNSSVYNQNEKNSFTEEHQLQYVQQLLRKPVLGNPQKNWFQRKLYQWDPYFKFPSRIISTIIVMFLCLYMFVMTEYIVVNLILKLLKAFLQDLRTNIPASENESWIQSIEEFIHIFEGIWIATTVIAFATCIGYAFNILVCYRKQIKLLRAGKKHLLVSESMKVSSSQCVVALSKFISFQVAYIMWGYLIMHLVQWSFGMIFTYILILPMIRGEWMELLNKWGTVILTFVIVLVIKKIQVLLGARFFLQPKMSPSDSQKPLALDNRRVFINFSYFLFFHSVVVGLTSCLMRLFRSIILGAWLVGRIDRAVMPKGFEQCDAGYTVWIGMLFLDHYHTNPILVCFCQILCDKLKEKTLFADSYSAVCKPLDPVPRVSSKARTRWFLLYTLLNNPSVQKIRKLKPLSYSAD</sequence>
<keyword evidence="5 8" id="KW-1133">Transmembrane helix</keyword>
<gene>
    <name evidence="10" type="primary">LOC117661703</name>
</gene>
<evidence type="ECO:0000256" key="4">
    <source>
        <dbReference type="ARBA" id="ARBA00022692"/>
    </source>
</evidence>
<evidence type="ECO:0000256" key="7">
    <source>
        <dbReference type="ARBA" id="ARBA00023170"/>
    </source>
</evidence>
<organism evidence="9 10">
    <name type="scientific">Pantherophis guttatus</name>
    <name type="common">Corn snake</name>
    <name type="synonym">Elaphe guttata</name>
    <dbReference type="NCBI Taxonomy" id="94885"/>
    <lineage>
        <taxon>Eukaryota</taxon>
        <taxon>Metazoa</taxon>
        <taxon>Chordata</taxon>
        <taxon>Craniata</taxon>
        <taxon>Vertebrata</taxon>
        <taxon>Euteleostomi</taxon>
        <taxon>Lepidosauria</taxon>
        <taxon>Squamata</taxon>
        <taxon>Bifurcata</taxon>
        <taxon>Unidentata</taxon>
        <taxon>Episquamata</taxon>
        <taxon>Toxicofera</taxon>
        <taxon>Serpentes</taxon>
        <taxon>Colubroidea</taxon>
        <taxon>Colubridae</taxon>
        <taxon>Colubrinae</taxon>
        <taxon>Pantherophis</taxon>
    </lineage>
</organism>
<dbReference type="InterPro" id="IPR026612">
    <property type="entry name" value="STRA6-like"/>
</dbReference>
<dbReference type="KEGG" id="pgut:117661703"/>
<feature type="transmembrane region" description="Helical" evidence="8">
    <location>
        <begin position="319"/>
        <end position="343"/>
    </location>
</feature>
<protein>
    <submittedName>
        <fullName evidence="10">Stimulated by retinoic acid gene 6 protein-like isoform X1</fullName>
    </submittedName>
</protein>
<dbReference type="Pfam" id="PF14752">
    <property type="entry name" value="RBP_receptor"/>
    <property type="match status" value="1"/>
</dbReference>
<evidence type="ECO:0000256" key="8">
    <source>
        <dbReference type="SAM" id="Phobius"/>
    </source>
</evidence>
<dbReference type="GO" id="GO:0005886">
    <property type="term" value="C:plasma membrane"/>
    <property type="evidence" value="ECO:0007669"/>
    <property type="project" value="UniProtKB-SubCell"/>
</dbReference>
<accession>A0A6P9BA99</accession>
<evidence type="ECO:0000256" key="1">
    <source>
        <dbReference type="ARBA" id="ARBA00004651"/>
    </source>
</evidence>
<evidence type="ECO:0000256" key="2">
    <source>
        <dbReference type="ARBA" id="ARBA00022448"/>
    </source>
</evidence>
<feature type="transmembrane region" description="Helical" evidence="8">
    <location>
        <begin position="139"/>
        <end position="160"/>
    </location>
</feature>
<keyword evidence="7" id="KW-0675">Receptor</keyword>
<dbReference type="GO" id="GO:0071939">
    <property type="term" value="P:vitamin A import into cell"/>
    <property type="evidence" value="ECO:0007669"/>
    <property type="project" value="TreeGrafter"/>
</dbReference>
<dbReference type="GO" id="GO:0034632">
    <property type="term" value="F:retinol transmembrane transporter activity"/>
    <property type="evidence" value="ECO:0007669"/>
    <property type="project" value="InterPro"/>
</dbReference>
<dbReference type="OMA" id="KSIRMDL"/>
<feature type="transmembrane region" description="Helical" evidence="8">
    <location>
        <begin position="392"/>
        <end position="411"/>
    </location>
</feature>
<keyword evidence="2" id="KW-0813">Transport</keyword>
<feature type="transmembrane region" description="Helical" evidence="8">
    <location>
        <begin position="468"/>
        <end position="489"/>
    </location>
</feature>
<dbReference type="RefSeq" id="XP_034266679.1">
    <property type="nucleotide sequence ID" value="XM_034410788.2"/>
</dbReference>
<proteinExistence type="predicted"/>
<evidence type="ECO:0000256" key="5">
    <source>
        <dbReference type="ARBA" id="ARBA00022989"/>
    </source>
</evidence>
<reference evidence="10" key="1">
    <citation type="submission" date="2025-08" db="UniProtKB">
        <authorList>
            <consortium name="RefSeq"/>
        </authorList>
    </citation>
    <scope>IDENTIFICATION</scope>
    <source>
        <tissue evidence="10">Blood</tissue>
    </source>
</reference>
<dbReference type="AlphaFoldDB" id="A0A6P9BA99"/>
<keyword evidence="6 8" id="KW-0472">Membrane</keyword>
<evidence type="ECO:0000313" key="9">
    <source>
        <dbReference type="Proteomes" id="UP001652622"/>
    </source>
</evidence>
<evidence type="ECO:0000313" key="10">
    <source>
        <dbReference type="RefSeq" id="XP_034266679.1"/>
    </source>
</evidence>
<feature type="transmembrane region" description="Helical" evidence="8">
    <location>
        <begin position="26"/>
        <end position="44"/>
    </location>
</feature>
<dbReference type="PANTHER" id="PTHR21444:SF17">
    <property type="entry name" value="STIMULATED BY RETINOIC ACID GENE 6 PROTEIN-LIKE"/>
    <property type="match status" value="1"/>
</dbReference>
<keyword evidence="9" id="KW-1185">Reference proteome</keyword>
<dbReference type="PANTHER" id="PTHR21444">
    <property type="entry name" value="COILED-COIL DOMAIN-CONTAINING PROTEIN 180"/>
    <property type="match status" value="1"/>
</dbReference>
<feature type="transmembrane region" description="Helical" evidence="8">
    <location>
        <begin position="261"/>
        <end position="283"/>
    </location>
</feature>
<name>A0A6P9BA99_PANGU</name>